<reference evidence="2" key="1">
    <citation type="journal article" date="2014" name="Int. J. Syst. Evol. Microbiol.">
        <title>Complete genome sequence of Corynebacterium casei LMG S-19264T (=DSM 44701T), isolated from a smear-ripened cheese.</title>
        <authorList>
            <consortium name="US DOE Joint Genome Institute (JGI-PGF)"/>
            <person name="Walter F."/>
            <person name="Albersmeier A."/>
            <person name="Kalinowski J."/>
            <person name="Ruckert C."/>
        </authorList>
    </citation>
    <scope>NUCLEOTIDE SEQUENCE</scope>
    <source>
        <strain evidence="2">CGMCC 1.15360</strain>
    </source>
</reference>
<name>A0A916YTP0_9SPHN</name>
<organism evidence="2 3">
    <name type="scientific">Croceicoccus mobilis</name>
    <dbReference type="NCBI Taxonomy" id="1703339"/>
    <lineage>
        <taxon>Bacteria</taxon>
        <taxon>Pseudomonadati</taxon>
        <taxon>Pseudomonadota</taxon>
        <taxon>Alphaproteobacteria</taxon>
        <taxon>Sphingomonadales</taxon>
        <taxon>Erythrobacteraceae</taxon>
        <taxon>Croceicoccus</taxon>
    </lineage>
</organism>
<keyword evidence="1" id="KW-1133">Transmembrane helix</keyword>
<keyword evidence="3" id="KW-1185">Reference proteome</keyword>
<dbReference type="GO" id="GO:0016020">
    <property type="term" value="C:membrane"/>
    <property type="evidence" value="ECO:0007669"/>
    <property type="project" value="InterPro"/>
</dbReference>
<accession>A0A916YTP0</accession>
<proteinExistence type="predicted"/>
<dbReference type="GO" id="GO:0015097">
    <property type="term" value="F:mercury ion transmembrane transporter activity"/>
    <property type="evidence" value="ECO:0007669"/>
    <property type="project" value="InterPro"/>
</dbReference>
<keyword evidence="1" id="KW-0472">Membrane</keyword>
<sequence length="134" mass="13901">MFSSNRSSSCQQDGDGSSRLDRWGILLSGACAVHCIAGLALVGMLGLGVPWLLAPEIHEYGLVAAIVIGLATIGIGVLRHRQWLPLVLGGVGLALMAAAVVGPHGMIEAVLTVGGVAILAWGHWLNMRACQTHC</sequence>
<dbReference type="AlphaFoldDB" id="A0A916YTP0"/>
<reference evidence="2" key="2">
    <citation type="submission" date="2020-09" db="EMBL/GenBank/DDBJ databases">
        <authorList>
            <person name="Sun Q."/>
            <person name="Zhou Y."/>
        </authorList>
    </citation>
    <scope>NUCLEOTIDE SEQUENCE</scope>
    <source>
        <strain evidence="2">CGMCC 1.15360</strain>
    </source>
</reference>
<comment type="caution">
    <text evidence="2">The sequence shown here is derived from an EMBL/GenBank/DDBJ whole genome shotgun (WGS) entry which is preliminary data.</text>
</comment>
<evidence type="ECO:0000256" key="1">
    <source>
        <dbReference type="SAM" id="Phobius"/>
    </source>
</evidence>
<evidence type="ECO:0008006" key="4">
    <source>
        <dbReference type="Google" id="ProtNLM"/>
    </source>
</evidence>
<dbReference type="EMBL" id="BMIP01000001">
    <property type="protein sequence ID" value="GGD60369.1"/>
    <property type="molecule type" value="Genomic_DNA"/>
</dbReference>
<evidence type="ECO:0000313" key="3">
    <source>
        <dbReference type="Proteomes" id="UP000612349"/>
    </source>
</evidence>
<dbReference type="RefSeq" id="WP_066773492.1">
    <property type="nucleotide sequence ID" value="NZ_BMIP01000001.1"/>
</dbReference>
<feature type="transmembrane region" description="Helical" evidence="1">
    <location>
        <begin position="60"/>
        <end position="78"/>
    </location>
</feature>
<dbReference type="Pfam" id="PF03203">
    <property type="entry name" value="MerC"/>
    <property type="match status" value="1"/>
</dbReference>
<gene>
    <name evidence="2" type="ORF">GCM10010990_07250</name>
</gene>
<feature type="transmembrane region" description="Helical" evidence="1">
    <location>
        <begin position="107"/>
        <end position="125"/>
    </location>
</feature>
<dbReference type="InterPro" id="IPR004891">
    <property type="entry name" value="Mercury-R_MerC"/>
</dbReference>
<keyword evidence="1" id="KW-0812">Transmembrane</keyword>
<feature type="transmembrane region" description="Helical" evidence="1">
    <location>
        <begin position="25"/>
        <end position="54"/>
    </location>
</feature>
<evidence type="ECO:0000313" key="2">
    <source>
        <dbReference type="EMBL" id="GGD60369.1"/>
    </source>
</evidence>
<feature type="transmembrane region" description="Helical" evidence="1">
    <location>
        <begin position="83"/>
        <end position="101"/>
    </location>
</feature>
<dbReference type="Proteomes" id="UP000612349">
    <property type="component" value="Unassembled WGS sequence"/>
</dbReference>
<dbReference type="OrthoDB" id="6078385at2"/>
<protein>
    <recommendedName>
        <fullName evidence="4">MerC domain-containing protein</fullName>
    </recommendedName>
</protein>